<proteinExistence type="predicted"/>
<feature type="compositionally biased region" description="Low complexity" evidence="2">
    <location>
        <begin position="388"/>
        <end position="402"/>
    </location>
</feature>
<accession>A0ABP1DNS3</accession>
<keyword evidence="4" id="KW-1185">Reference proteome</keyword>
<feature type="compositionally biased region" description="Low complexity" evidence="2">
    <location>
        <begin position="497"/>
        <end position="509"/>
    </location>
</feature>
<feature type="compositionally biased region" description="Polar residues" evidence="2">
    <location>
        <begin position="726"/>
        <end position="738"/>
    </location>
</feature>
<organism evidence="3 4">
    <name type="scientific">Somion occarium</name>
    <dbReference type="NCBI Taxonomy" id="3059160"/>
    <lineage>
        <taxon>Eukaryota</taxon>
        <taxon>Fungi</taxon>
        <taxon>Dikarya</taxon>
        <taxon>Basidiomycota</taxon>
        <taxon>Agaricomycotina</taxon>
        <taxon>Agaricomycetes</taxon>
        <taxon>Polyporales</taxon>
        <taxon>Cerrenaceae</taxon>
        <taxon>Somion</taxon>
    </lineage>
</organism>
<evidence type="ECO:0000256" key="2">
    <source>
        <dbReference type="SAM" id="MobiDB-lite"/>
    </source>
</evidence>
<evidence type="ECO:0000313" key="3">
    <source>
        <dbReference type="EMBL" id="CAL1709491.1"/>
    </source>
</evidence>
<sequence length="755" mass="81821">MRLPKLVSQFFHRRSKSDTHLILHRAPKPPQAPIRPVSTSFLDNWTLDNEALVTSGAAFMSEILGSISTEPVTLMAPPPTVAPSALCLPAAEAITVNDNLETGPWLAQAFSRESVISLQDPVQELEVNFNSEREANMRLENLVLSLESALKAEREAHLETLEVNKLLSSEVTELQADVINVRGELFAVLKQQLRSSPSGDKDILSIKGENARLRKFASLMVTASAHKPVLELAFRRTLDGEDPEEAVVHAIKDEMDNMGSVWRALLEPIVGQRSPDDYLAQVDCTLKARREARDWRKKARFWKNSAKEGERHAATVTPSVSALSDVVDELPPERQKVVDEMLAKLRNGTLPLKRQTLVRQSSVSTSRSALEGPPISPDPRVVQKRSSRPPSAVVSVPTPLSPITESTTEIEPIPLASLKTAPAPTTTDELPAMTTTPSHSVPSLRPRSVSLPLSVSTYNNLAPLASISFRESHSIKSVKSVSTRRHSIASLRVLTPSASSASQDSQASKKSARRRVKVLAVSVSKKSVDDDVQTSPSNNDLPKTEAEGSPTPVPMESIPVEEAKQDLGSSGQESSRIASLSSSVRSASTTRPSVFNSKRRSSSSTSTSTASSPPTTPIKSFFTSKHSTPFRFSTPTKLRRNTPPSPLSTPPATTTSPSKKSPSKLPVLKMTSIPRSIRRMSISKPVLMDTTNAAASIPEGDGVVFRRKGQNVDMGKVGKMGKDVKSTSVKGTSKQQVLSPKRLGKQVGGLRNVRS</sequence>
<keyword evidence="1" id="KW-0175">Coiled coil</keyword>
<feature type="region of interest" description="Disordered" evidence="2">
    <location>
        <begin position="356"/>
        <end position="407"/>
    </location>
</feature>
<feature type="compositionally biased region" description="Low complexity" evidence="2">
    <location>
        <begin position="574"/>
        <end position="594"/>
    </location>
</feature>
<feature type="region of interest" description="Disordered" evidence="2">
    <location>
        <begin position="495"/>
        <end position="666"/>
    </location>
</feature>
<feature type="compositionally biased region" description="Low complexity" evidence="2">
    <location>
        <begin position="602"/>
        <end position="613"/>
    </location>
</feature>
<feature type="compositionally biased region" description="Polar residues" evidence="2">
    <location>
        <begin position="621"/>
        <end position="636"/>
    </location>
</feature>
<evidence type="ECO:0000313" key="4">
    <source>
        <dbReference type="Proteomes" id="UP001497453"/>
    </source>
</evidence>
<evidence type="ECO:0000256" key="1">
    <source>
        <dbReference type="SAM" id="Coils"/>
    </source>
</evidence>
<feature type="region of interest" description="Disordered" evidence="2">
    <location>
        <begin position="714"/>
        <end position="755"/>
    </location>
</feature>
<reference evidence="4" key="1">
    <citation type="submission" date="2024-04" db="EMBL/GenBank/DDBJ databases">
        <authorList>
            <person name="Shaw F."/>
            <person name="Minotto A."/>
        </authorList>
    </citation>
    <scope>NUCLEOTIDE SEQUENCE [LARGE SCALE GENOMIC DNA]</scope>
</reference>
<dbReference type="Proteomes" id="UP001497453">
    <property type="component" value="Chromosome 5"/>
</dbReference>
<feature type="compositionally biased region" description="Low complexity" evidence="2">
    <location>
        <begin position="650"/>
        <end position="666"/>
    </location>
</feature>
<name>A0ABP1DNS3_9APHY</name>
<gene>
    <name evidence="3" type="ORF">GFSPODELE1_LOCUS7376</name>
</gene>
<protein>
    <submittedName>
        <fullName evidence="3">Uncharacterized protein</fullName>
    </submittedName>
</protein>
<dbReference type="EMBL" id="OZ037948">
    <property type="protein sequence ID" value="CAL1709491.1"/>
    <property type="molecule type" value="Genomic_DNA"/>
</dbReference>
<feature type="compositionally biased region" description="Polar residues" evidence="2">
    <location>
        <begin position="357"/>
        <end position="368"/>
    </location>
</feature>
<feature type="coiled-coil region" evidence="1">
    <location>
        <begin position="122"/>
        <end position="156"/>
    </location>
</feature>